<protein>
    <submittedName>
        <fullName evidence="5">GntR family transcriptional regulator</fullName>
    </submittedName>
</protein>
<dbReference type="CDD" id="cd07377">
    <property type="entry name" value="WHTH_GntR"/>
    <property type="match status" value="1"/>
</dbReference>
<keyword evidence="2" id="KW-0238">DNA-binding</keyword>
<dbReference type="Gene3D" id="1.10.10.10">
    <property type="entry name" value="Winged helix-like DNA-binding domain superfamily/Winged helix DNA-binding domain"/>
    <property type="match status" value="1"/>
</dbReference>
<keyword evidence="3" id="KW-0804">Transcription</keyword>
<proteinExistence type="predicted"/>
<evidence type="ECO:0000313" key="5">
    <source>
        <dbReference type="EMBL" id="MCX7571806.1"/>
    </source>
</evidence>
<dbReference type="SUPFAM" id="SSF46785">
    <property type="entry name" value="Winged helix' DNA-binding domain"/>
    <property type="match status" value="1"/>
</dbReference>
<organism evidence="5 6">
    <name type="scientific">Tumebacillus lacus</name>
    <dbReference type="NCBI Taxonomy" id="2995335"/>
    <lineage>
        <taxon>Bacteria</taxon>
        <taxon>Bacillati</taxon>
        <taxon>Bacillota</taxon>
        <taxon>Bacilli</taxon>
        <taxon>Bacillales</taxon>
        <taxon>Alicyclobacillaceae</taxon>
        <taxon>Tumebacillus</taxon>
    </lineage>
</organism>
<evidence type="ECO:0000313" key="6">
    <source>
        <dbReference type="Proteomes" id="UP001208017"/>
    </source>
</evidence>
<evidence type="ECO:0000259" key="4">
    <source>
        <dbReference type="PROSITE" id="PS50949"/>
    </source>
</evidence>
<feature type="domain" description="HTH gntR-type" evidence="4">
    <location>
        <begin position="11"/>
        <end position="79"/>
    </location>
</feature>
<dbReference type="InterPro" id="IPR036390">
    <property type="entry name" value="WH_DNA-bd_sf"/>
</dbReference>
<dbReference type="PANTHER" id="PTHR38445">
    <property type="entry name" value="HTH-TYPE TRANSCRIPTIONAL REPRESSOR YTRA"/>
    <property type="match status" value="1"/>
</dbReference>
<dbReference type="InterPro" id="IPR036388">
    <property type="entry name" value="WH-like_DNA-bd_sf"/>
</dbReference>
<dbReference type="EMBL" id="JAPMLT010000013">
    <property type="protein sequence ID" value="MCX7571806.1"/>
    <property type="molecule type" value="Genomic_DNA"/>
</dbReference>
<dbReference type="PROSITE" id="PS50949">
    <property type="entry name" value="HTH_GNTR"/>
    <property type="match status" value="1"/>
</dbReference>
<dbReference type="Pfam" id="PF00392">
    <property type="entry name" value="GntR"/>
    <property type="match status" value="1"/>
</dbReference>
<dbReference type="RefSeq" id="WP_267153057.1">
    <property type="nucleotide sequence ID" value="NZ_JAPMLT010000013.1"/>
</dbReference>
<evidence type="ECO:0000256" key="1">
    <source>
        <dbReference type="ARBA" id="ARBA00023015"/>
    </source>
</evidence>
<dbReference type="SMART" id="SM00345">
    <property type="entry name" value="HTH_GNTR"/>
    <property type="match status" value="1"/>
</dbReference>
<dbReference type="Proteomes" id="UP001208017">
    <property type="component" value="Unassembled WGS sequence"/>
</dbReference>
<dbReference type="PRINTS" id="PR00035">
    <property type="entry name" value="HTHGNTR"/>
</dbReference>
<keyword evidence="6" id="KW-1185">Reference proteome</keyword>
<gene>
    <name evidence="5" type="ORF">OS242_17825</name>
</gene>
<dbReference type="PANTHER" id="PTHR38445:SF9">
    <property type="entry name" value="HTH-TYPE TRANSCRIPTIONAL REPRESSOR YTRA"/>
    <property type="match status" value="1"/>
</dbReference>
<sequence>MWYDVDPRSSVPIYQQLVQNAKGAVAKGVLMPGDKLPSVRELAALITINHNTIAKAYQELEREGVIETLRGRGTFVAARPESEAIWKGEERRKMIREMMNQILVEAFYMKMEEDELVELLEETVRDWYQERRDGK</sequence>
<name>A0ABT3X828_9BACL</name>
<dbReference type="InterPro" id="IPR000524">
    <property type="entry name" value="Tscrpt_reg_HTH_GntR"/>
</dbReference>
<evidence type="ECO:0000256" key="3">
    <source>
        <dbReference type="ARBA" id="ARBA00023163"/>
    </source>
</evidence>
<comment type="caution">
    <text evidence="5">The sequence shown here is derived from an EMBL/GenBank/DDBJ whole genome shotgun (WGS) entry which is preliminary data.</text>
</comment>
<keyword evidence="1" id="KW-0805">Transcription regulation</keyword>
<evidence type="ECO:0000256" key="2">
    <source>
        <dbReference type="ARBA" id="ARBA00023125"/>
    </source>
</evidence>
<accession>A0ABT3X828</accession>
<reference evidence="5 6" key="1">
    <citation type="submission" date="2022-11" db="EMBL/GenBank/DDBJ databases">
        <title>Study of microbial diversity in lake waters.</title>
        <authorList>
            <person name="Zhang J."/>
        </authorList>
    </citation>
    <scope>NUCLEOTIDE SEQUENCE [LARGE SCALE GENOMIC DNA]</scope>
    <source>
        <strain evidence="5 6">DT12</strain>
    </source>
</reference>